<dbReference type="Proteomes" id="UP000799324">
    <property type="component" value="Unassembled WGS sequence"/>
</dbReference>
<accession>A0A6A6TR28</accession>
<keyword evidence="3" id="KW-1185">Reference proteome</keyword>
<proteinExistence type="predicted"/>
<name>A0A6A6TR28_9PLEO</name>
<reference evidence="2" key="1">
    <citation type="journal article" date="2020" name="Stud. Mycol.">
        <title>101 Dothideomycetes genomes: a test case for predicting lifestyles and emergence of pathogens.</title>
        <authorList>
            <person name="Haridas S."/>
            <person name="Albert R."/>
            <person name="Binder M."/>
            <person name="Bloem J."/>
            <person name="Labutti K."/>
            <person name="Salamov A."/>
            <person name="Andreopoulos B."/>
            <person name="Baker S."/>
            <person name="Barry K."/>
            <person name="Bills G."/>
            <person name="Bluhm B."/>
            <person name="Cannon C."/>
            <person name="Castanera R."/>
            <person name="Culley D."/>
            <person name="Daum C."/>
            <person name="Ezra D."/>
            <person name="Gonzalez J."/>
            <person name="Henrissat B."/>
            <person name="Kuo A."/>
            <person name="Liang C."/>
            <person name="Lipzen A."/>
            <person name="Lutzoni F."/>
            <person name="Magnuson J."/>
            <person name="Mondo S."/>
            <person name="Nolan M."/>
            <person name="Ohm R."/>
            <person name="Pangilinan J."/>
            <person name="Park H.-J."/>
            <person name="Ramirez L."/>
            <person name="Alfaro M."/>
            <person name="Sun H."/>
            <person name="Tritt A."/>
            <person name="Yoshinaga Y."/>
            <person name="Zwiers L.-H."/>
            <person name="Turgeon B."/>
            <person name="Goodwin S."/>
            <person name="Spatafora J."/>
            <person name="Crous P."/>
            <person name="Grigoriev I."/>
        </authorList>
    </citation>
    <scope>NUCLEOTIDE SEQUENCE</scope>
    <source>
        <strain evidence="2">CBS 122681</strain>
    </source>
</reference>
<evidence type="ECO:0000313" key="3">
    <source>
        <dbReference type="Proteomes" id="UP000799324"/>
    </source>
</evidence>
<feature type="compositionally biased region" description="Low complexity" evidence="1">
    <location>
        <begin position="91"/>
        <end position="105"/>
    </location>
</feature>
<gene>
    <name evidence="2" type="ORF">K491DRAFT_710613</name>
</gene>
<evidence type="ECO:0000313" key="2">
    <source>
        <dbReference type="EMBL" id="KAF2661781.1"/>
    </source>
</evidence>
<feature type="region of interest" description="Disordered" evidence="1">
    <location>
        <begin position="166"/>
        <end position="288"/>
    </location>
</feature>
<feature type="compositionally biased region" description="Acidic residues" evidence="1">
    <location>
        <begin position="220"/>
        <end position="237"/>
    </location>
</feature>
<evidence type="ECO:0000256" key="1">
    <source>
        <dbReference type="SAM" id="MobiDB-lite"/>
    </source>
</evidence>
<protein>
    <submittedName>
        <fullName evidence="2">Uncharacterized protein</fullName>
    </submittedName>
</protein>
<dbReference type="AlphaFoldDB" id="A0A6A6TR28"/>
<feature type="region of interest" description="Disordered" evidence="1">
    <location>
        <begin position="1"/>
        <end position="121"/>
    </location>
</feature>
<sequence>MGINSWPFSSKSRSFGGSFGGSFKKLKDDQGAKPCCKSTKPARNKETPDSPPVLKLEPEKRWGAKALMSLFRPPSPSYQTIATTSRPPSPSSSSQPSSSSHPYVSLLDPGTAPSPLDSDTLEFETEDCDDARRYKTLQFDVCRMSTEILEKETELETIKERHRHRLSLQSMSAPRPVSYCPVPDWTKDSEERVSMIDRPRPVSKRDSLTPAAGLGGETQGEAEGEEEEEAKIEEAESNAEASNTPGPTNEPVFSKRRLSWGSLKGKQLFGGNKRNTHPFAPERSDGKVQRTEQIVADQALFSLPQ</sequence>
<organism evidence="2 3">
    <name type="scientific">Lophiostoma macrostomum CBS 122681</name>
    <dbReference type="NCBI Taxonomy" id="1314788"/>
    <lineage>
        <taxon>Eukaryota</taxon>
        <taxon>Fungi</taxon>
        <taxon>Dikarya</taxon>
        <taxon>Ascomycota</taxon>
        <taxon>Pezizomycotina</taxon>
        <taxon>Dothideomycetes</taxon>
        <taxon>Pleosporomycetidae</taxon>
        <taxon>Pleosporales</taxon>
        <taxon>Lophiostomataceae</taxon>
        <taxon>Lophiostoma</taxon>
    </lineage>
</organism>
<dbReference type="EMBL" id="MU004292">
    <property type="protein sequence ID" value="KAF2661781.1"/>
    <property type="molecule type" value="Genomic_DNA"/>
</dbReference>
<feature type="compositionally biased region" description="Basic and acidic residues" evidence="1">
    <location>
        <begin position="185"/>
        <end position="207"/>
    </location>
</feature>